<dbReference type="RefSeq" id="WP_117274741.1">
    <property type="nucleotide sequence ID" value="NZ_LS992154.1"/>
</dbReference>
<dbReference type="Proteomes" id="UP000258476">
    <property type="component" value="Chromosome"/>
</dbReference>
<dbReference type="KEGG" id="chla:C834K_1036"/>
<accession>A0A3B0PXC4</accession>
<evidence type="ECO:0000313" key="1">
    <source>
        <dbReference type="EMBL" id="SYX09466.1"/>
    </source>
</evidence>
<keyword evidence="2" id="KW-1185">Reference proteome</keyword>
<dbReference type="PIRSF" id="PIRSF009431">
    <property type="entry name" value="DUF1347"/>
    <property type="match status" value="1"/>
</dbReference>
<organism evidence="1 2">
    <name type="scientific">Chlamydia poikilotherma</name>
    <dbReference type="NCBI Taxonomy" id="1967783"/>
    <lineage>
        <taxon>Bacteria</taxon>
        <taxon>Pseudomonadati</taxon>
        <taxon>Chlamydiota</taxon>
        <taxon>Chlamydiia</taxon>
        <taxon>Chlamydiales</taxon>
        <taxon>Chlamydiaceae</taxon>
        <taxon>Chlamydia/Chlamydophila group</taxon>
        <taxon>Chlamydia</taxon>
    </lineage>
</organism>
<dbReference type="OrthoDB" id="19068at2"/>
<dbReference type="Pfam" id="PF07079">
    <property type="entry name" value="DUF1347"/>
    <property type="match status" value="1"/>
</dbReference>
<protein>
    <submittedName>
        <fullName evidence="1">Uncharacterized protein</fullName>
    </submittedName>
</protein>
<evidence type="ECO:0000313" key="2">
    <source>
        <dbReference type="Proteomes" id="UP000258476"/>
    </source>
</evidence>
<dbReference type="AlphaFoldDB" id="A0A3B0PXC4"/>
<dbReference type="InterPro" id="IPR010764">
    <property type="entry name" value="DUF1347"/>
</dbReference>
<gene>
    <name evidence="1" type="ORF">C834K_1036</name>
</gene>
<dbReference type="EMBL" id="LS992154">
    <property type="protein sequence ID" value="SYX09466.1"/>
    <property type="molecule type" value="Genomic_DNA"/>
</dbReference>
<sequence length="614" mass="71968">MVRCIVFCLFFLSCFAMGGGLYFICSSHHPSVTSLESAKAAALWVDGQKEQVESFLHRLLPSQQRQCLLCFQGFILQKQKNMNQSEKIFSKIYDEIENTQFLFKEEIIGGRILNAFFLEDIEKMENLISSLHQQFVKSQYLSLFEFLLNYRQKHFDRALQALSAWKNQLKGSESSLLDLNIQQLVSDFFLENIEAHCLIELGEFSEGRAILNRIIEKLLKRECDWDSEAYDYAVLMLSRSYFLELKQSNSFKLYPDYYEMILFYKKKVHAIDQRSYEEFIPQEELFAMLMKHIFVIPEERLAPLMQIIKNWERFYFKPNYDLVIQLLIDRFVSFPEQVVTFCNSITFFGIEPLKKKLIDAFGVILSEKVKEVQTTQAQQTLSVLKTLDSDLWVSEKLIISPDALQDIISQDDIDYTNLKKYLNLWEAIQSYDIDRQQLVHHLMKGAKQLWNQGICDDKALNLLHLILQFTNYDIESENIVFLFVKQVYKQMLSGHSIARLLKLEDFITELGLTPITIREEEIANFLADAEFLYAQGKYNKCYFYSLWLTKIAPSPQTYRLLGLCLLEKKCYLEAWDYLHSLPSNERMYDSKVQKALAICQKHLPKDPGAGYKRG</sequence>
<proteinExistence type="predicted"/>
<reference evidence="2" key="1">
    <citation type="submission" date="2017-11" db="EMBL/GenBank/DDBJ databases">
        <authorList>
            <person name="Seth-Smith MB H."/>
        </authorList>
    </citation>
    <scope>NUCLEOTIDE SEQUENCE [LARGE SCALE GENOMIC DNA]</scope>
</reference>
<name>A0A3B0PXC4_9CHLA</name>